<reference evidence="2" key="1">
    <citation type="journal article" date="2018" name="Genome Biol.">
        <title>SKESA: strategic k-mer extension for scrupulous assemblies.</title>
        <authorList>
            <person name="Souvorov A."/>
            <person name="Agarwala R."/>
            <person name="Lipman D.J."/>
        </authorList>
    </citation>
    <scope>NUCLEOTIDE SEQUENCE</scope>
    <source>
        <strain evidence="2">MA.CK_00/00001968</strain>
    </source>
</reference>
<keyword evidence="1" id="KW-0812">Transmembrane</keyword>
<dbReference type="EMBL" id="DAAUQX010000024">
    <property type="protein sequence ID" value="HAF2128807.1"/>
    <property type="molecule type" value="Genomic_DNA"/>
</dbReference>
<accession>A0A743SNG0</accession>
<sequence>MKKNALDRLDEHLEEIVYIVVFVLMAAWVAFCCWWFFVDSDLSLLAGLFLFMVLTGFLCFALFLIGEPLGFLILVALGLVYVLYKLLVMLWRGIVRTTRHYRRQDK</sequence>
<feature type="transmembrane region" description="Helical" evidence="1">
    <location>
        <begin position="16"/>
        <end position="37"/>
    </location>
</feature>
<evidence type="ECO:0000313" key="2">
    <source>
        <dbReference type="EMBL" id="HAF2128807.1"/>
    </source>
</evidence>
<comment type="caution">
    <text evidence="2">The sequence shown here is derived from an EMBL/GenBank/DDBJ whole genome shotgun (WGS) entry which is preliminary data.</text>
</comment>
<reference evidence="2" key="2">
    <citation type="submission" date="2020-02" db="EMBL/GenBank/DDBJ databases">
        <authorList>
            <consortium name="NCBI Pathogen Detection Project"/>
        </authorList>
    </citation>
    <scope>NUCLEOTIDE SEQUENCE</scope>
    <source>
        <strain evidence="2">MA.CK_00/00001968</strain>
    </source>
</reference>
<gene>
    <name evidence="2" type="ORF">G9F27_002996</name>
</gene>
<feature type="transmembrane region" description="Helical" evidence="1">
    <location>
        <begin position="44"/>
        <end position="65"/>
    </location>
</feature>
<organism evidence="2">
    <name type="scientific">Salmonella enterica</name>
    <name type="common">Salmonella choleraesuis</name>
    <dbReference type="NCBI Taxonomy" id="28901"/>
    <lineage>
        <taxon>Bacteria</taxon>
        <taxon>Pseudomonadati</taxon>
        <taxon>Pseudomonadota</taxon>
        <taxon>Gammaproteobacteria</taxon>
        <taxon>Enterobacterales</taxon>
        <taxon>Enterobacteriaceae</taxon>
        <taxon>Salmonella</taxon>
    </lineage>
</organism>
<feature type="transmembrane region" description="Helical" evidence="1">
    <location>
        <begin position="71"/>
        <end position="94"/>
    </location>
</feature>
<dbReference type="AlphaFoldDB" id="A0A743SNG0"/>
<keyword evidence="1" id="KW-1133">Transmembrane helix</keyword>
<keyword evidence="1" id="KW-0472">Membrane</keyword>
<protein>
    <submittedName>
        <fullName evidence="2">Uncharacterized protein</fullName>
    </submittedName>
</protein>
<evidence type="ECO:0000256" key="1">
    <source>
        <dbReference type="SAM" id="Phobius"/>
    </source>
</evidence>
<proteinExistence type="predicted"/>
<name>A0A743SNG0_SALER</name>